<protein>
    <submittedName>
        <fullName evidence="2">Uncharacterized protein</fullName>
    </submittedName>
</protein>
<dbReference type="InterPro" id="IPR045964">
    <property type="entry name" value="DUF6384"/>
</dbReference>
<feature type="transmembrane region" description="Helical" evidence="1">
    <location>
        <begin position="83"/>
        <end position="104"/>
    </location>
</feature>
<keyword evidence="3" id="KW-1185">Reference proteome</keyword>
<dbReference type="Pfam" id="PF19911">
    <property type="entry name" value="DUF6384"/>
    <property type="match status" value="2"/>
</dbReference>
<keyword evidence="1" id="KW-1133">Transmembrane helix</keyword>
<reference evidence="2 3" key="1">
    <citation type="submission" date="2020-08" db="EMBL/GenBank/DDBJ databases">
        <title>Description of novel Pseudomonas species.</title>
        <authorList>
            <person name="Duman M."/>
            <person name="Mulet M."/>
            <person name="Altun S."/>
            <person name="Saticioglu I.B."/>
            <person name="Lalucat J."/>
            <person name="Garcia-Valdes E."/>
        </authorList>
    </citation>
    <scope>NUCLEOTIDE SEQUENCE [LARGE SCALE GENOMIC DNA]</scope>
    <source>
        <strain evidence="2 3">P66</strain>
    </source>
</reference>
<evidence type="ECO:0000313" key="3">
    <source>
        <dbReference type="Proteomes" id="UP000745663"/>
    </source>
</evidence>
<organism evidence="2 3">
    <name type="scientific">Pseudomonas arcuscaelestis</name>
    <dbReference type="NCBI Taxonomy" id="2710591"/>
    <lineage>
        <taxon>Bacteria</taxon>
        <taxon>Pseudomonadati</taxon>
        <taxon>Pseudomonadota</taxon>
        <taxon>Gammaproteobacteria</taxon>
        <taxon>Pseudomonadales</taxon>
        <taxon>Pseudomonadaceae</taxon>
        <taxon>Pseudomonas</taxon>
    </lineage>
</organism>
<evidence type="ECO:0000256" key="1">
    <source>
        <dbReference type="SAM" id="Phobius"/>
    </source>
</evidence>
<comment type="caution">
    <text evidence="2">The sequence shown here is derived from an EMBL/GenBank/DDBJ whole genome shotgun (WGS) entry which is preliminary data.</text>
</comment>
<keyword evidence="1" id="KW-0472">Membrane</keyword>
<name>A0ABS2C0A5_9PSED</name>
<dbReference type="Proteomes" id="UP000745663">
    <property type="component" value="Unassembled WGS sequence"/>
</dbReference>
<keyword evidence="1" id="KW-0812">Transmembrane</keyword>
<gene>
    <name evidence="2" type="ORF">H8F21_16195</name>
</gene>
<sequence length="467" mass="51445">MAIIDDLRHRQLLVNDHLDLHQRRDELSLRLRLFYTGQGIEATDELIERGVREHFSKRLAYEAPKLGLTGRLVFKLVSNRKVVLRRIGLGVFVCVVAGTVWTGLKAGYLHLQVASVESLADEAALGVTGLRTEAARQREMVSSLTSTHTPGDVPAVGPLLADVQQRLEEVAKLLTFRLPDQIDQSNYVETEATINGYNANFRYAKNLLWRNREALVAASGIFEATQSFRQLIASQSYKDGVSRYPSLAAKASEAEQALLNAEADGGKEALIKIDQLRSFLNNLLDMDVLGNKITALDAAYKRMGLSRNDQMIIASMVNSTRNAIKDMDLDKAKETVDMLAGMVPYAEQELSIDIVSTGNSGIQRTYHAGRGQVGNGEVGTSTYAIVQATDAGGNVVRVPVNDAFTQGRKLASQFGVRISGEEFQRLTKDKADGQVDDGHIGDKPRNSLTIDWSPRTQSSHPSMIYNW</sequence>
<evidence type="ECO:0000313" key="2">
    <source>
        <dbReference type="EMBL" id="MBM5459110.1"/>
    </source>
</evidence>
<proteinExistence type="predicted"/>
<dbReference type="EMBL" id="JACOPV010000009">
    <property type="protein sequence ID" value="MBM5459110.1"/>
    <property type="molecule type" value="Genomic_DNA"/>
</dbReference>
<accession>A0ABS2C0A5</accession>